<dbReference type="SUPFAM" id="SSF103481">
    <property type="entry name" value="Multidrug resistance efflux transporter EmrE"/>
    <property type="match status" value="2"/>
</dbReference>
<feature type="transmembrane region" description="Helical" evidence="5">
    <location>
        <begin position="264"/>
        <end position="281"/>
    </location>
</feature>
<comment type="caution">
    <text evidence="7">The sequence shown here is derived from an EMBL/GenBank/DDBJ whole genome shotgun (WGS) entry which is preliminary data.</text>
</comment>
<evidence type="ECO:0000313" key="8">
    <source>
        <dbReference type="Proteomes" id="UP001348149"/>
    </source>
</evidence>
<comment type="subcellular location">
    <subcellularLocation>
        <location evidence="1">Membrane</location>
        <topology evidence="1">Multi-pass membrane protein</topology>
    </subcellularLocation>
</comment>
<gene>
    <name evidence="7" type="ORF">VK792_13530</name>
</gene>
<name>A0ABU6HMA0_9RHOB</name>
<evidence type="ECO:0000256" key="4">
    <source>
        <dbReference type="ARBA" id="ARBA00023136"/>
    </source>
</evidence>
<dbReference type="InterPro" id="IPR037185">
    <property type="entry name" value="EmrE-like"/>
</dbReference>
<feature type="transmembrane region" description="Helical" evidence="5">
    <location>
        <begin position="34"/>
        <end position="53"/>
    </location>
</feature>
<feature type="transmembrane region" description="Helical" evidence="5">
    <location>
        <begin position="147"/>
        <end position="166"/>
    </location>
</feature>
<dbReference type="Proteomes" id="UP001348149">
    <property type="component" value="Unassembled WGS sequence"/>
</dbReference>
<dbReference type="Pfam" id="PF00892">
    <property type="entry name" value="EamA"/>
    <property type="match status" value="1"/>
</dbReference>
<evidence type="ECO:0000313" key="7">
    <source>
        <dbReference type="EMBL" id="MEC3862310.1"/>
    </source>
</evidence>
<feature type="transmembrane region" description="Helical" evidence="5">
    <location>
        <begin position="178"/>
        <end position="201"/>
    </location>
</feature>
<feature type="transmembrane region" description="Helical" evidence="5">
    <location>
        <begin position="242"/>
        <end position="258"/>
    </location>
</feature>
<reference evidence="7 8" key="1">
    <citation type="submission" date="2024-01" db="EMBL/GenBank/DDBJ databases">
        <title>Mesobacterium rodlantinim sp. nov., isolated from shallow sea hydrothermal systems off Kueishantao Island.</title>
        <authorList>
            <person name="Su Z."/>
            <person name="Tang K."/>
        </authorList>
    </citation>
    <scope>NUCLEOTIDE SEQUENCE [LARGE SCALE GENOMIC DNA]</scope>
    <source>
        <strain evidence="7 8">TK19101</strain>
    </source>
</reference>
<evidence type="ECO:0000256" key="5">
    <source>
        <dbReference type="SAM" id="Phobius"/>
    </source>
</evidence>
<feature type="transmembrane region" description="Helical" evidence="5">
    <location>
        <begin position="207"/>
        <end position="230"/>
    </location>
</feature>
<organism evidence="7 8">
    <name type="scientific">Mesobacterium hydrothermale</name>
    <dbReference type="NCBI Taxonomy" id="3111907"/>
    <lineage>
        <taxon>Bacteria</taxon>
        <taxon>Pseudomonadati</taxon>
        <taxon>Pseudomonadota</taxon>
        <taxon>Alphaproteobacteria</taxon>
        <taxon>Rhodobacterales</taxon>
        <taxon>Roseobacteraceae</taxon>
        <taxon>Mesobacterium</taxon>
    </lineage>
</organism>
<keyword evidence="8" id="KW-1185">Reference proteome</keyword>
<feature type="transmembrane region" description="Helical" evidence="5">
    <location>
        <begin position="121"/>
        <end position="141"/>
    </location>
</feature>
<keyword evidence="4 5" id="KW-0472">Membrane</keyword>
<dbReference type="InterPro" id="IPR000620">
    <property type="entry name" value="EamA_dom"/>
</dbReference>
<feature type="transmembrane region" description="Helical" evidence="5">
    <location>
        <begin position="93"/>
        <end position="114"/>
    </location>
</feature>
<dbReference type="InterPro" id="IPR050638">
    <property type="entry name" value="AA-Vitamin_Transporters"/>
</dbReference>
<feature type="domain" description="EamA" evidence="6">
    <location>
        <begin position="6"/>
        <end position="137"/>
    </location>
</feature>
<keyword evidence="2 5" id="KW-0812">Transmembrane</keyword>
<accession>A0ABU6HMA0</accession>
<proteinExistence type="predicted"/>
<dbReference type="EMBL" id="JAYLLH010000019">
    <property type="protein sequence ID" value="MEC3862310.1"/>
    <property type="molecule type" value="Genomic_DNA"/>
</dbReference>
<feature type="transmembrane region" description="Helical" evidence="5">
    <location>
        <begin position="65"/>
        <end position="87"/>
    </location>
</feature>
<evidence type="ECO:0000259" key="6">
    <source>
        <dbReference type="Pfam" id="PF00892"/>
    </source>
</evidence>
<evidence type="ECO:0000256" key="1">
    <source>
        <dbReference type="ARBA" id="ARBA00004141"/>
    </source>
</evidence>
<evidence type="ECO:0000256" key="3">
    <source>
        <dbReference type="ARBA" id="ARBA00022989"/>
    </source>
</evidence>
<evidence type="ECO:0000256" key="2">
    <source>
        <dbReference type="ARBA" id="ARBA00022692"/>
    </source>
</evidence>
<protein>
    <submittedName>
        <fullName evidence="7">DMT family transporter</fullName>
    </submittedName>
</protein>
<dbReference type="PANTHER" id="PTHR32322:SF9">
    <property type="entry name" value="AMINO-ACID METABOLITE EFFLUX PUMP-RELATED"/>
    <property type="match status" value="1"/>
</dbReference>
<dbReference type="PANTHER" id="PTHR32322">
    <property type="entry name" value="INNER MEMBRANE TRANSPORTER"/>
    <property type="match status" value="1"/>
</dbReference>
<keyword evidence="3 5" id="KW-1133">Transmembrane helix</keyword>
<sequence>MRLAPVLLIYVGTLTGMNAPLGKLAASAGVPAPVWALVVSAGASLPLFAWLALRARLALPRGATARYVVLAGGITFVAANLVLFLALPHVGAGHMGLMFALSPLFTLALASALRMQAPGRIGLWGLALGFAGAVLIALTRGGVSQGMLWSLAALAMPALLAAGNVYRSLAWPEGGDPIALAAWSHLVAVGVFAAAIVVMGLPVGALAQVPLVTGTQILLSAITFPAFFLLQRLGGPVMLSQLGYVAAASGVLVAVTVLDEAFGPLAWVGAGLIALGVGFTVQDQRQGGLAAESRRAIGRT</sequence>